<protein>
    <recommendedName>
        <fullName evidence="4">Glutathione hydrolase</fullName>
        <ecNumber evidence="4">2.3.2.2</ecNumber>
        <ecNumber evidence="4">3.4.19.13</ecNumber>
    </recommendedName>
    <alternativeName>
        <fullName evidence="4">Gamma-glutamyltransferase</fullName>
    </alternativeName>
    <alternativeName>
        <fullName evidence="4">Gamma-glutamyltranspeptidase</fullName>
    </alternativeName>
</protein>
<comment type="function">
    <text evidence="4">Cleaves the gamma-glutamyl peptide bond of glutathione and glutathione conjugates.</text>
</comment>
<evidence type="ECO:0000256" key="2">
    <source>
        <dbReference type="PIRSR" id="PIRSR600101-1"/>
    </source>
</evidence>
<reference evidence="5 6" key="1">
    <citation type="submission" date="2019-09" db="EMBL/GenBank/DDBJ databases">
        <title>Bird 10,000 Genomes (B10K) Project - Family phase.</title>
        <authorList>
            <person name="Zhang G."/>
        </authorList>
    </citation>
    <scope>NUCLEOTIDE SEQUENCE [LARGE SCALE GENOMIC DNA]</scope>
    <source>
        <strain evidence="5">B10K-DU-002-81</strain>
    </source>
</reference>
<dbReference type="InterPro" id="IPR043138">
    <property type="entry name" value="GGT_lsub"/>
</dbReference>
<dbReference type="InterPro" id="IPR055262">
    <property type="entry name" value="GGT_CS"/>
</dbReference>
<evidence type="ECO:0000313" key="6">
    <source>
        <dbReference type="Proteomes" id="UP000570288"/>
    </source>
</evidence>
<dbReference type="UniPathway" id="UPA00204"/>
<feature type="binding site" evidence="3">
    <location>
        <begin position="404"/>
        <end position="406"/>
    </location>
    <ligand>
        <name>L-glutamate</name>
        <dbReference type="ChEBI" id="CHEBI:29985"/>
    </ligand>
</feature>
<dbReference type="AlphaFoldDB" id="A0A7L2QXN9"/>
<evidence type="ECO:0000256" key="4">
    <source>
        <dbReference type="RuleBase" id="RU368068"/>
    </source>
</evidence>
<evidence type="ECO:0000256" key="3">
    <source>
        <dbReference type="PIRSR" id="PIRSR600101-2"/>
    </source>
</evidence>
<dbReference type="OrthoDB" id="1081007at2759"/>
<comment type="caution">
    <text evidence="5">The sequence shown here is derived from an EMBL/GenBank/DDBJ whole genome shotgun (WGS) entry which is preliminary data.</text>
</comment>
<feature type="binding site" evidence="3">
    <location>
        <position position="428"/>
    </location>
    <ligand>
        <name>L-glutamate</name>
        <dbReference type="ChEBI" id="CHEBI:29985"/>
    </ligand>
</feature>
<dbReference type="InterPro" id="IPR043137">
    <property type="entry name" value="GGT_ssub_C"/>
</dbReference>
<keyword evidence="4 5" id="KW-0378">Hydrolase</keyword>
<dbReference type="FunFam" id="1.10.246.130:FF:000001">
    <property type="entry name" value="Gamma-glutamyltransferase 5 isoform 1"/>
    <property type="match status" value="1"/>
</dbReference>
<name>A0A7L2QXN9_9PASS</name>
<comment type="subcellular location">
    <subcellularLocation>
        <location evidence="4">Membrane</location>
        <topology evidence="4">Single-pass type II membrane protein</topology>
    </subcellularLocation>
</comment>
<feature type="non-terminal residue" evidence="5">
    <location>
        <position position="1"/>
    </location>
</feature>
<evidence type="ECO:0000256" key="1">
    <source>
        <dbReference type="ARBA" id="ARBA00009381"/>
    </source>
</evidence>
<dbReference type="InterPro" id="IPR029055">
    <property type="entry name" value="Ntn_hydrolases_N"/>
</dbReference>
<dbReference type="Gene3D" id="1.10.246.130">
    <property type="match status" value="1"/>
</dbReference>
<dbReference type="EC" id="3.4.19.13" evidence="4"/>
<dbReference type="GO" id="GO:0006751">
    <property type="term" value="P:glutathione catabolic process"/>
    <property type="evidence" value="ECO:0007669"/>
    <property type="project" value="UniProtKB-UniRule"/>
</dbReference>
<dbReference type="GO" id="GO:0103068">
    <property type="term" value="F:leukotriene C4 gamma-glutamyl transferase activity"/>
    <property type="evidence" value="ECO:0007669"/>
    <property type="project" value="UniProtKB-EC"/>
</dbReference>
<comment type="similarity">
    <text evidence="1">Belongs to the gamma-glutamyltransferase family.</text>
</comment>
<keyword evidence="4" id="KW-0808">Transferase</keyword>
<feature type="active site" description="Nucleophile" evidence="2">
    <location>
        <position position="386"/>
    </location>
</feature>
<dbReference type="GO" id="GO:0006954">
    <property type="term" value="P:inflammatory response"/>
    <property type="evidence" value="ECO:0007669"/>
    <property type="project" value="TreeGrafter"/>
</dbReference>
<gene>
    <name evidence="5" type="primary">Ggt5</name>
    <name evidence="5" type="ORF">OXYMAD_R01304</name>
</gene>
<dbReference type="PANTHER" id="PTHR11686">
    <property type="entry name" value="GAMMA GLUTAMYL TRANSPEPTIDASE"/>
    <property type="match status" value="1"/>
</dbReference>
<dbReference type="GO" id="GO:0002951">
    <property type="term" value="F:leukotriene-C(4) hydrolase"/>
    <property type="evidence" value="ECO:0007669"/>
    <property type="project" value="TreeGrafter"/>
</dbReference>
<proteinExistence type="inferred from homology"/>
<keyword evidence="6" id="KW-1185">Reference proteome</keyword>
<comment type="catalytic activity">
    <reaction evidence="4">
        <text>an S-substituted glutathione + H2O = an S-substituted L-cysteinylglycine + L-glutamate</text>
        <dbReference type="Rhea" id="RHEA:59468"/>
        <dbReference type="ChEBI" id="CHEBI:15377"/>
        <dbReference type="ChEBI" id="CHEBI:29985"/>
        <dbReference type="ChEBI" id="CHEBI:90779"/>
        <dbReference type="ChEBI" id="CHEBI:143103"/>
        <dbReference type="EC" id="3.4.19.13"/>
    </reaction>
</comment>
<dbReference type="Gene3D" id="3.60.20.40">
    <property type="match status" value="1"/>
</dbReference>
<dbReference type="Pfam" id="PF01019">
    <property type="entry name" value="G_glu_transpept"/>
    <property type="match status" value="1"/>
</dbReference>
<feature type="non-terminal residue" evidence="5">
    <location>
        <position position="583"/>
    </location>
</feature>
<comment type="catalytic activity">
    <reaction evidence="4">
        <text>glutathione + H2O = L-cysteinylglycine + L-glutamate</text>
        <dbReference type="Rhea" id="RHEA:28807"/>
        <dbReference type="ChEBI" id="CHEBI:15377"/>
        <dbReference type="ChEBI" id="CHEBI:29985"/>
        <dbReference type="ChEBI" id="CHEBI:57925"/>
        <dbReference type="ChEBI" id="CHEBI:61694"/>
        <dbReference type="EC" id="3.4.19.13"/>
    </reaction>
</comment>
<dbReference type="EMBL" id="VYZR01094419">
    <property type="protein sequence ID" value="NXS01495.1"/>
    <property type="molecule type" value="Genomic_DNA"/>
</dbReference>
<comment type="catalytic activity">
    <reaction evidence="4">
        <text>an N-terminal (5-L-glutamyl)-[peptide] + an alpha-amino acid = 5-L-glutamyl amino acid + an N-terminal L-alpha-aminoacyl-[peptide]</text>
        <dbReference type="Rhea" id="RHEA:23904"/>
        <dbReference type="Rhea" id="RHEA-COMP:9780"/>
        <dbReference type="Rhea" id="RHEA-COMP:9795"/>
        <dbReference type="ChEBI" id="CHEBI:77644"/>
        <dbReference type="ChEBI" id="CHEBI:78597"/>
        <dbReference type="ChEBI" id="CHEBI:78599"/>
        <dbReference type="ChEBI" id="CHEBI:78608"/>
        <dbReference type="EC" id="2.3.2.2"/>
    </reaction>
</comment>
<comment type="pathway">
    <text evidence="4">Sulfur metabolism; glutathione metabolism.</text>
</comment>
<organism evidence="5 6">
    <name type="scientific">Oxylabes madagascariensis</name>
    <name type="common">white-throated Oxylabes</name>
    <dbReference type="NCBI Taxonomy" id="98144"/>
    <lineage>
        <taxon>Eukaryota</taxon>
        <taxon>Metazoa</taxon>
        <taxon>Chordata</taxon>
        <taxon>Craniata</taxon>
        <taxon>Vertebrata</taxon>
        <taxon>Euteleostomi</taxon>
        <taxon>Archelosauria</taxon>
        <taxon>Archosauria</taxon>
        <taxon>Dinosauria</taxon>
        <taxon>Saurischia</taxon>
        <taxon>Theropoda</taxon>
        <taxon>Coelurosauria</taxon>
        <taxon>Aves</taxon>
        <taxon>Neognathae</taxon>
        <taxon>Neoaves</taxon>
        <taxon>Telluraves</taxon>
        <taxon>Australaves</taxon>
        <taxon>Passeriformes</taxon>
        <taxon>Sylvioidea</taxon>
        <taxon>Timaliidae</taxon>
        <taxon>Oxylabes</taxon>
    </lineage>
</organism>
<sequence>IAMSTGKICCLVLLTLGVLAVAVTLVVMLTQPRCGAQQYLHGAVAADTESCSLIGRNILKSGGTAVDAAIAGLICTSVMNPQSSGLGGGVIFTIYNASTGTVEVINARETVPQMFPHNLLSGCGAGFPIGPHWIGVPGELRGYEEAHKRHGRLPWKALFEPTIKLLSEPLVISPVLDRILHHPDFSTPGKRLCPLLCDGQRFLKRGETFRWRELQQTLQAVAEHGAAAFYEGEIGKTLVEDARKAGSSLSLEDLQTYKAEVSSALNITLNNHTKVFAPGPPMGGAVLMFILKVLEEFKFHKASLATPEEKVETYHYIAEALKFGNMLRPNMSDPAFSEAQVSVGTLLSEQVAEFVRQRIDARGDHPLSHYNLLDSLYNDKYRSMGTSHISVLAADGSAVSATSTINYPFGSFVYSSQTGIILNNELADFCIANRSIKPGKVPVSLLPCLEPHGKNNISASALGEKPPSAMVPSILISKSGDMLVIGGAGGGWIISATTMAIINKLWFGYDLEHAISAPVMHAQGDSVLFEEPFSKEIRTGLLGRGHKEKKDKFAMNVVQGISKEGKCISAYSDKRKLGKSAGY</sequence>
<dbReference type="GO" id="GO:1901750">
    <property type="term" value="P:leukotriene D4 biosynthetic process"/>
    <property type="evidence" value="ECO:0007669"/>
    <property type="project" value="TreeGrafter"/>
</dbReference>
<dbReference type="Proteomes" id="UP000570288">
    <property type="component" value="Unassembled WGS sequence"/>
</dbReference>
<dbReference type="EC" id="2.3.2.2" evidence="4"/>
<dbReference type="GO" id="GO:0036374">
    <property type="term" value="F:glutathione hydrolase activity"/>
    <property type="evidence" value="ECO:0007669"/>
    <property type="project" value="UniProtKB-UniRule"/>
</dbReference>
<dbReference type="PANTHER" id="PTHR11686:SF19">
    <property type="entry name" value="GLUTATHIONE HYDROLASE 5 PROENZYME"/>
    <property type="match status" value="1"/>
</dbReference>
<dbReference type="PRINTS" id="PR01210">
    <property type="entry name" value="GGTRANSPTASE"/>
</dbReference>
<dbReference type="InterPro" id="IPR000101">
    <property type="entry name" value="GGT_peptidase"/>
</dbReference>
<keyword evidence="4" id="KW-0012">Acyltransferase</keyword>
<evidence type="ECO:0000313" key="5">
    <source>
        <dbReference type="EMBL" id="NXS01495.1"/>
    </source>
</evidence>
<feature type="binding site" evidence="3">
    <location>
        <position position="108"/>
    </location>
    <ligand>
        <name>L-glutamate</name>
        <dbReference type="ChEBI" id="CHEBI:29985"/>
    </ligand>
</feature>
<feature type="binding site" evidence="3">
    <location>
        <position position="490"/>
    </location>
    <ligand>
        <name>L-glutamate</name>
        <dbReference type="ChEBI" id="CHEBI:29985"/>
    </ligand>
</feature>
<dbReference type="SUPFAM" id="SSF56235">
    <property type="entry name" value="N-terminal nucleophile aminohydrolases (Ntn hydrolases)"/>
    <property type="match status" value="1"/>
</dbReference>
<dbReference type="PROSITE" id="PS00462">
    <property type="entry name" value="G_GLU_TRANSPEPTIDASE"/>
    <property type="match status" value="1"/>
</dbReference>
<dbReference type="GO" id="GO:0005886">
    <property type="term" value="C:plasma membrane"/>
    <property type="evidence" value="ECO:0007669"/>
    <property type="project" value="TreeGrafter"/>
</dbReference>
<accession>A0A7L2QXN9</accession>